<accession>Q21HH0</accession>
<evidence type="ECO:0000256" key="1">
    <source>
        <dbReference type="SAM" id="SignalP"/>
    </source>
</evidence>
<reference evidence="3 4" key="1">
    <citation type="journal article" date="2008" name="PLoS Genet.">
        <title>Complete genome sequence of the complex carbohydrate-degrading marine bacterium, Saccharophagus degradans strain 2-40 T.</title>
        <authorList>
            <person name="Weiner R.M."/>
            <person name="Taylor L.E.II."/>
            <person name="Henrissat B."/>
            <person name="Hauser L."/>
            <person name="Land M."/>
            <person name="Coutinho P.M."/>
            <person name="Rancurel C."/>
            <person name="Saunders E.H."/>
            <person name="Longmire A.G."/>
            <person name="Zhang H."/>
            <person name="Bayer E.A."/>
            <person name="Gilbert H.J."/>
            <person name="Larimer F."/>
            <person name="Zhulin I.B."/>
            <person name="Ekborg N.A."/>
            <person name="Lamed R."/>
            <person name="Richardson P.M."/>
            <person name="Borovok I."/>
            <person name="Hutcheson S."/>
        </authorList>
    </citation>
    <scope>NUCLEOTIDE SEQUENCE [LARGE SCALE GENOMIC DNA]</scope>
    <source>
        <strain evidence="4">2-40 / ATCC 43961 / DSM 17024</strain>
    </source>
</reference>
<dbReference type="CDD" id="cd00161">
    <property type="entry name" value="beta-trefoil_Ricin-like"/>
    <property type="match status" value="1"/>
</dbReference>
<protein>
    <recommendedName>
        <fullName evidence="2">Cadherin-like beta-sandwich-like domain-containing protein</fullName>
    </recommendedName>
</protein>
<dbReference type="InterPro" id="IPR011050">
    <property type="entry name" value="Pectin_lyase_fold/virulence"/>
</dbReference>
<name>Q21HH0_SACD2</name>
<keyword evidence="4" id="KW-1185">Reference proteome</keyword>
<dbReference type="AlphaFoldDB" id="Q21HH0"/>
<evidence type="ECO:0000313" key="3">
    <source>
        <dbReference type="EMBL" id="ABD81859.1"/>
    </source>
</evidence>
<keyword evidence="1" id="KW-0732">Signal</keyword>
<dbReference type="STRING" id="203122.Sde_2599"/>
<dbReference type="GeneID" id="98614262"/>
<dbReference type="KEGG" id="sde:Sde_2599"/>
<dbReference type="eggNOG" id="COG3420">
    <property type="taxonomic scope" value="Bacteria"/>
</dbReference>
<dbReference type="Proteomes" id="UP000001947">
    <property type="component" value="Chromosome"/>
</dbReference>
<dbReference type="PROSITE" id="PS50231">
    <property type="entry name" value="RICIN_B_LECTIN"/>
    <property type="match status" value="1"/>
</dbReference>
<proteinExistence type="predicted"/>
<evidence type="ECO:0000313" key="4">
    <source>
        <dbReference type="Proteomes" id="UP000001947"/>
    </source>
</evidence>
<feature type="signal peptide" evidence="1">
    <location>
        <begin position="1"/>
        <end position="30"/>
    </location>
</feature>
<feature type="domain" description="Cadherin-like beta-sandwich-like" evidence="2">
    <location>
        <begin position="164"/>
        <end position="248"/>
    </location>
</feature>
<dbReference type="SUPFAM" id="SSF50370">
    <property type="entry name" value="Ricin B-like lectins"/>
    <property type="match status" value="1"/>
</dbReference>
<evidence type="ECO:0000259" key="2">
    <source>
        <dbReference type="Pfam" id="PF12733"/>
    </source>
</evidence>
<dbReference type="Gene3D" id="2.160.20.10">
    <property type="entry name" value="Single-stranded right-handed beta-helix, Pectin lyase-like"/>
    <property type="match status" value="1"/>
</dbReference>
<dbReference type="OrthoDB" id="338827at2"/>
<dbReference type="Pfam" id="PF12733">
    <property type="entry name" value="Cadherin-like"/>
    <property type="match status" value="2"/>
</dbReference>
<dbReference type="InterPro" id="IPR025883">
    <property type="entry name" value="Cadherin-like_domain"/>
</dbReference>
<organism evidence="3 4">
    <name type="scientific">Saccharophagus degradans (strain 2-40 / ATCC 43961 / DSM 17024)</name>
    <dbReference type="NCBI Taxonomy" id="203122"/>
    <lineage>
        <taxon>Bacteria</taxon>
        <taxon>Pseudomonadati</taxon>
        <taxon>Pseudomonadota</taxon>
        <taxon>Gammaproteobacteria</taxon>
        <taxon>Cellvibrionales</taxon>
        <taxon>Cellvibrionaceae</taxon>
        <taxon>Saccharophagus</taxon>
    </lineage>
</organism>
<feature type="chain" id="PRO_5004200293" description="Cadherin-like beta-sandwich-like domain-containing protein" evidence="1">
    <location>
        <begin position="31"/>
        <end position="820"/>
    </location>
</feature>
<dbReference type="RefSeq" id="WP_011469076.1">
    <property type="nucleotide sequence ID" value="NC_007912.1"/>
</dbReference>
<feature type="domain" description="Cadherin-like beta-sandwich-like" evidence="2">
    <location>
        <begin position="273"/>
        <end position="351"/>
    </location>
</feature>
<dbReference type="InterPro" id="IPR012334">
    <property type="entry name" value="Pectin_lyas_fold"/>
</dbReference>
<dbReference type="SUPFAM" id="SSF51126">
    <property type="entry name" value="Pectin lyase-like"/>
    <property type="match status" value="1"/>
</dbReference>
<sequence length="820" mass="89933">MNKLKPPKNALPKTKYLLILIALTCITACSGGSNEFNYDTSAQRLTSLTIDEYSLDFNSEKTGPYKIETSNSEKTLSVHFESSGDYSFSYSIQNSNGTYQKTLDDEKHFVANIAEGANLISIQLYDSEKDVFVTYTIYAYRLSSAARITSFNLYDFASGSGSGTSLGLAPSFSEAVFDYSTTVPYSSCAIAYQITAKNSGVSMQTNGSTSYERNVYYHNLSPGVNYLDTTVVAEDFSTSERYTIAITRTPPTTDQIESNAQLLKLDTDGDYFQYVCGITDYTFFIDNNTDTINLDITPEIEGAKVFINNNEINPSETQTLQVNESAGTATITVISANGGNSQTYTLTYIRRSHNIVNVETTEELITAIRTAEPNDEIRVSTGEYLLTTKETGMLFSDRSGTAIEPIYLTGEQSFTDDVIIKGTGSETLITLTGSHWNISGITLQNAGTAVLLNGANNITLKELLIEDFYSTAISLTNGANNNTIKLNSFSQLSGDDATAAIHIGDANLRNINANQLTNGEISNGNTISHNIFINMADSRAINLDAGASNTNISFNSFIENTQALDTTSRAPLIQNFGINSVISHNSFEFDDPRETTSLIQLGAADLHVSWATGVQLIQNLFDLNNRTVDAIANLSTHTAMLTENLRSDDLTITYGGSNYNFDNLTSPIYTIQTNSTNTRCLGIEEYEIDNKNYWLVELEACDTTDTSQHWKIVTDKGIYAALVNQSQTDGHMRTATEFEGLCSTSEGIYQSNVYLTEDEGGYVERWLLDTQGDTTYIRNKKDTDYGLTIPGEFASEGTPLMTCAITNSESQQFTLVPVAQ</sequence>
<dbReference type="InterPro" id="IPR035992">
    <property type="entry name" value="Ricin_B-like_lectins"/>
</dbReference>
<gene>
    <name evidence="3" type="ordered locus">Sde_2599</name>
</gene>
<dbReference type="HOGENOM" id="CLU_344810_0_0_6"/>
<dbReference type="EMBL" id="CP000282">
    <property type="protein sequence ID" value="ABD81859.1"/>
    <property type="molecule type" value="Genomic_DNA"/>
</dbReference>